<evidence type="ECO:0000256" key="1">
    <source>
        <dbReference type="SAM" id="Phobius"/>
    </source>
</evidence>
<proteinExistence type="predicted"/>
<accession>A0A3B0YLV0</accession>
<dbReference type="EMBL" id="UOFI01000180">
    <property type="protein sequence ID" value="VAW69894.1"/>
    <property type="molecule type" value="Genomic_DNA"/>
</dbReference>
<sequence length="254" mass="29280">MPISSTLQPIFKWLLILSSLLLVYSYFTKDTLPEADFYNLSELKAPKQTAIKKNAFSVEVNNQTYIIKPRFYYELQGVVVSYHDSDVFWDIWHHDKWKDFINLRDLCVIWDNNVSSGVYKKMDFTNDSWTCWARWPDNETGRIFSMRQLSNNHILSHNDDISQTLMSARPGDHIKLSGFLSEYSNPGNGFQRGTSTTRTDTGNGACETIYLDDFKIINKANAGTHRLYAISKWTFIISLIGFIVAFIASPVCRN</sequence>
<gene>
    <name evidence="2" type="ORF">MNBD_GAMMA09-3823</name>
</gene>
<keyword evidence="1" id="KW-1133">Transmembrane helix</keyword>
<reference evidence="2" key="1">
    <citation type="submission" date="2018-06" db="EMBL/GenBank/DDBJ databases">
        <authorList>
            <person name="Zhirakovskaya E."/>
        </authorList>
    </citation>
    <scope>NUCLEOTIDE SEQUENCE</scope>
</reference>
<protein>
    <submittedName>
        <fullName evidence="2">Uncharacterized protein</fullName>
    </submittedName>
</protein>
<keyword evidence="1" id="KW-0812">Transmembrane</keyword>
<organism evidence="2">
    <name type="scientific">hydrothermal vent metagenome</name>
    <dbReference type="NCBI Taxonomy" id="652676"/>
    <lineage>
        <taxon>unclassified sequences</taxon>
        <taxon>metagenomes</taxon>
        <taxon>ecological metagenomes</taxon>
    </lineage>
</organism>
<dbReference type="AlphaFoldDB" id="A0A3B0YLV0"/>
<keyword evidence="1" id="KW-0472">Membrane</keyword>
<feature type="transmembrane region" description="Helical" evidence="1">
    <location>
        <begin position="233"/>
        <end position="252"/>
    </location>
</feature>
<evidence type="ECO:0000313" key="2">
    <source>
        <dbReference type="EMBL" id="VAW69894.1"/>
    </source>
</evidence>
<name>A0A3B0YLV0_9ZZZZ</name>